<name>A0A9P0H4Z2_NEZVI</name>
<dbReference type="InterPro" id="IPR029063">
    <property type="entry name" value="SAM-dependent_MTases_sf"/>
</dbReference>
<proteinExistence type="predicted"/>
<protein>
    <submittedName>
        <fullName evidence="1">Uncharacterized protein</fullName>
    </submittedName>
</protein>
<sequence>MSFLDPAHEQVIESFMKGDWEAVIEAQAVLNEPYFLWPKPNKNDLYFISDSMKRLNIERILSIGCGCGLLEWLLMVASGVKVTGIEIDKNYWKSKYARKSFIDLVFPQEEAFSENICKDNNALMFCYFNDMDAFLEYLNIYPGHCLIIIGPENCGRHTAPSPYDENIPNEWQLWKMREIATTGDYICIYTKRKLNIL</sequence>
<reference evidence="1" key="1">
    <citation type="submission" date="2022-01" db="EMBL/GenBank/DDBJ databases">
        <authorList>
            <person name="King R."/>
        </authorList>
    </citation>
    <scope>NUCLEOTIDE SEQUENCE</scope>
</reference>
<dbReference type="AlphaFoldDB" id="A0A9P0H4Z2"/>
<dbReference type="EMBL" id="OV725079">
    <property type="protein sequence ID" value="CAH1395372.1"/>
    <property type="molecule type" value="Genomic_DNA"/>
</dbReference>
<gene>
    <name evidence="1" type="ORF">NEZAVI_LOCUS5667</name>
</gene>
<evidence type="ECO:0000313" key="1">
    <source>
        <dbReference type="EMBL" id="CAH1395372.1"/>
    </source>
</evidence>
<keyword evidence="2" id="KW-1185">Reference proteome</keyword>
<dbReference type="Proteomes" id="UP001152798">
    <property type="component" value="Chromosome 3"/>
</dbReference>
<organism evidence="1 2">
    <name type="scientific">Nezara viridula</name>
    <name type="common">Southern green stink bug</name>
    <name type="synonym">Cimex viridulus</name>
    <dbReference type="NCBI Taxonomy" id="85310"/>
    <lineage>
        <taxon>Eukaryota</taxon>
        <taxon>Metazoa</taxon>
        <taxon>Ecdysozoa</taxon>
        <taxon>Arthropoda</taxon>
        <taxon>Hexapoda</taxon>
        <taxon>Insecta</taxon>
        <taxon>Pterygota</taxon>
        <taxon>Neoptera</taxon>
        <taxon>Paraneoptera</taxon>
        <taxon>Hemiptera</taxon>
        <taxon>Heteroptera</taxon>
        <taxon>Panheteroptera</taxon>
        <taxon>Pentatomomorpha</taxon>
        <taxon>Pentatomoidea</taxon>
        <taxon>Pentatomidae</taxon>
        <taxon>Pentatominae</taxon>
        <taxon>Nezara</taxon>
    </lineage>
</organism>
<accession>A0A9P0H4Z2</accession>
<dbReference type="SUPFAM" id="SSF53335">
    <property type="entry name" value="S-adenosyl-L-methionine-dependent methyltransferases"/>
    <property type="match status" value="1"/>
</dbReference>
<dbReference type="OrthoDB" id="6375980at2759"/>
<evidence type="ECO:0000313" key="2">
    <source>
        <dbReference type="Proteomes" id="UP001152798"/>
    </source>
</evidence>